<keyword evidence="4" id="KW-1185">Reference proteome</keyword>
<evidence type="ECO:0000259" key="2">
    <source>
        <dbReference type="Pfam" id="PF26514"/>
    </source>
</evidence>
<dbReference type="EMBL" id="LOPU01000011">
    <property type="protein sequence ID" value="KTG11300.1"/>
    <property type="molecule type" value="Genomic_DNA"/>
</dbReference>
<sequence length="180" mass="18336">MVSRRTLRLAGSATVALAALAGVAAAQQVPTTPNTPSISPVLSFAISLVFNLVVGGIAVAAAPGYLRRTSARVRNNPGSTLLWGLIAFIGLILASILIITLIVTIPALLVLGIVGNVIVAVVVGMAVTRSANDDNLFVPLAVGVLIISLIGLIPFLGAVVNFVLGMMGGGAMVNEFRDGR</sequence>
<dbReference type="Proteomes" id="UP000054387">
    <property type="component" value="Unassembled WGS sequence"/>
</dbReference>
<comment type="caution">
    <text evidence="3">The sequence shown here is derived from an EMBL/GenBank/DDBJ whole genome shotgun (WGS) entry which is preliminary data.</text>
</comment>
<gene>
    <name evidence="3" type="ORF">AUR64_05085</name>
</gene>
<keyword evidence="1" id="KW-1133">Transmembrane helix</keyword>
<accession>A0A0W1RD10</accession>
<feature type="domain" description="DUF8173" evidence="2">
    <location>
        <begin position="1"/>
        <end position="180"/>
    </location>
</feature>
<proteinExistence type="predicted"/>
<organism evidence="3 4">
    <name type="scientific">Haloprofundus marisrubri</name>
    <dbReference type="NCBI Taxonomy" id="1514971"/>
    <lineage>
        <taxon>Archaea</taxon>
        <taxon>Methanobacteriati</taxon>
        <taxon>Methanobacteriota</taxon>
        <taxon>Stenosarchaea group</taxon>
        <taxon>Halobacteria</taxon>
        <taxon>Halobacteriales</taxon>
        <taxon>Haloferacaceae</taxon>
        <taxon>Haloprofundus</taxon>
    </lineage>
</organism>
<evidence type="ECO:0000313" key="4">
    <source>
        <dbReference type="Proteomes" id="UP000054387"/>
    </source>
</evidence>
<feature type="transmembrane region" description="Helical" evidence="1">
    <location>
        <begin position="81"/>
        <end position="102"/>
    </location>
</feature>
<evidence type="ECO:0000256" key="1">
    <source>
        <dbReference type="SAM" id="Phobius"/>
    </source>
</evidence>
<reference evidence="3 4" key="1">
    <citation type="submission" date="2015-12" db="EMBL/GenBank/DDBJ databases">
        <title>Haloprofundus marisrubri gen. nov., sp. nov., an extremely halophilic archaeon isolated from the Discovery deep brine-seawater interface in the Red Sea.</title>
        <authorList>
            <person name="Zhang G."/>
            <person name="Stingl U."/>
            <person name="Rashid M."/>
        </authorList>
    </citation>
    <scope>NUCLEOTIDE SEQUENCE [LARGE SCALE GENOMIC DNA]</scope>
    <source>
        <strain evidence="3 4">SB9</strain>
    </source>
</reference>
<keyword evidence="1" id="KW-0812">Transmembrane</keyword>
<dbReference type="Pfam" id="PF26514">
    <property type="entry name" value="DUF8173"/>
    <property type="match status" value="1"/>
</dbReference>
<dbReference type="InterPro" id="IPR058486">
    <property type="entry name" value="DUF8173"/>
</dbReference>
<feature type="transmembrane region" description="Helical" evidence="1">
    <location>
        <begin position="140"/>
        <end position="164"/>
    </location>
</feature>
<name>A0A0W1RD10_9EURY</name>
<dbReference type="AlphaFoldDB" id="A0A0W1RD10"/>
<keyword evidence="1" id="KW-0472">Membrane</keyword>
<protein>
    <recommendedName>
        <fullName evidence="2">DUF8173 domain-containing protein</fullName>
    </recommendedName>
</protein>
<evidence type="ECO:0000313" key="3">
    <source>
        <dbReference type="EMBL" id="KTG11300.1"/>
    </source>
</evidence>
<feature type="transmembrane region" description="Helical" evidence="1">
    <location>
        <begin position="41"/>
        <end position="61"/>
    </location>
</feature>
<feature type="transmembrane region" description="Helical" evidence="1">
    <location>
        <begin position="108"/>
        <end position="128"/>
    </location>
</feature>
<dbReference type="RefSeq" id="WP_058580362.1">
    <property type="nucleotide sequence ID" value="NZ_LOPU01000011.1"/>
</dbReference>